<dbReference type="OMA" id="FFIMEYK"/>
<dbReference type="VEuPathDB" id="PlasmoDB:AK88_00933"/>
<sequence length="282" mass="33430">MKNENLNEINIKRMSKAKCGTSDEDRTGEFTTVSIIQWTSQIRINVFLFILKIVILGFLLYVSKHFSNSSPLTPGNNANNERNNVCFRTLRLLAIEGCTNSTTNYKPILSITKDVNDKSEYSIKKTDMTKSTMPSYKYLDDEFPEVDVSDEGALLEEMNKIILQEKLMREEFSKTGESPSNEYLSCYFNEDNCIIRIMDLSRKSSLYRSKYLRLKYRISRYIKKLINRIKIFFIMEYKYNKHLWEKFRASNFYYFLFPYVKRHIKIFFSRLSMTCSPTKKTF</sequence>
<name>A0A0D9QQV1_PLAFR</name>
<keyword evidence="3" id="KW-1185">Reference proteome</keyword>
<dbReference type="OrthoDB" id="385192at2759"/>
<evidence type="ECO:0000313" key="3">
    <source>
        <dbReference type="Proteomes" id="UP000054561"/>
    </source>
</evidence>
<feature type="transmembrane region" description="Helical" evidence="1">
    <location>
        <begin position="44"/>
        <end position="62"/>
    </location>
</feature>
<keyword evidence="1" id="KW-0812">Transmembrane</keyword>
<dbReference type="EMBL" id="KQ001651">
    <property type="protein sequence ID" value="KJP89490.1"/>
    <property type="molecule type" value="Genomic_DNA"/>
</dbReference>
<accession>A0A0D9QQV1</accession>
<dbReference type="Proteomes" id="UP000054561">
    <property type="component" value="Unassembled WGS sequence"/>
</dbReference>
<keyword evidence="1" id="KW-0472">Membrane</keyword>
<organism evidence="2 3">
    <name type="scientific">Plasmodium fragile</name>
    <dbReference type="NCBI Taxonomy" id="5857"/>
    <lineage>
        <taxon>Eukaryota</taxon>
        <taxon>Sar</taxon>
        <taxon>Alveolata</taxon>
        <taxon>Apicomplexa</taxon>
        <taxon>Aconoidasida</taxon>
        <taxon>Haemosporida</taxon>
        <taxon>Plasmodiidae</taxon>
        <taxon>Plasmodium</taxon>
        <taxon>Plasmodium (Plasmodium)</taxon>
    </lineage>
</organism>
<dbReference type="AlphaFoldDB" id="A0A0D9QQV1"/>
<proteinExistence type="predicted"/>
<evidence type="ECO:0000256" key="1">
    <source>
        <dbReference type="SAM" id="Phobius"/>
    </source>
</evidence>
<keyword evidence="1" id="KW-1133">Transmembrane helix</keyword>
<dbReference type="RefSeq" id="XP_012334000.1">
    <property type="nucleotide sequence ID" value="XM_012478577.1"/>
</dbReference>
<gene>
    <name evidence="2" type="ORF">AK88_00933</name>
</gene>
<dbReference type="GeneID" id="24266247"/>
<reference evidence="2 3" key="1">
    <citation type="submission" date="2014-03" db="EMBL/GenBank/DDBJ databases">
        <title>The Genome Sequence of Plasmodium fragile nilgiri.</title>
        <authorList>
            <consortium name="The Broad Institute Genomics Platform"/>
            <consortium name="The Broad Institute Genome Sequencing Center for Infectious Disease"/>
            <person name="Neafsey D."/>
            <person name="Duraisingh M."/>
            <person name="Young S.K."/>
            <person name="Zeng Q."/>
            <person name="Gargeya S."/>
            <person name="Abouelleil A."/>
            <person name="Alvarado L."/>
            <person name="Chapman S.B."/>
            <person name="Gainer-Dewar J."/>
            <person name="Goldberg J."/>
            <person name="Griggs A."/>
            <person name="Gujja S."/>
            <person name="Hansen M."/>
            <person name="Howarth C."/>
            <person name="Imamovic A."/>
            <person name="Larimer J."/>
            <person name="Pearson M."/>
            <person name="Poon T.W."/>
            <person name="Priest M."/>
            <person name="Roberts A."/>
            <person name="Saif S."/>
            <person name="Shea T."/>
            <person name="Sykes S."/>
            <person name="Wortman J."/>
            <person name="Nusbaum C."/>
            <person name="Birren B."/>
        </authorList>
    </citation>
    <scope>NUCLEOTIDE SEQUENCE [LARGE SCALE GENOMIC DNA]</scope>
    <source>
        <strain evidence="3">nilgiri</strain>
    </source>
</reference>
<evidence type="ECO:0000313" key="2">
    <source>
        <dbReference type="EMBL" id="KJP89490.1"/>
    </source>
</evidence>
<protein>
    <submittedName>
        <fullName evidence="2">Uncharacterized protein</fullName>
    </submittedName>
</protein>